<evidence type="ECO:0000313" key="3">
    <source>
        <dbReference type="EMBL" id="GGA63949.1"/>
    </source>
</evidence>
<protein>
    <submittedName>
        <fullName evidence="3">Uncharacterized protein</fullName>
    </submittedName>
</protein>
<keyword evidence="1" id="KW-0812">Transmembrane</keyword>
<gene>
    <name evidence="3" type="ORF">GCM10011369_01690</name>
</gene>
<feature type="signal peptide" evidence="2">
    <location>
        <begin position="1"/>
        <end position="17"/>
    </location>
</feature>
<evidence type="ECO:0000256" key="1">
    <source>
        <dbReference type="SAM" id="Phobius"/>
    </source>
</evidence>
<keyword evidence="2" id="KW-0732">Signal</keyword>
<evidence type="ECO:0000313" key="4">
    <source>
        <dbReference type="Proteomes" id="UP000619743"/>
    </source>
</evidence>
<evidence type="ECO:0000256" key="2">
    <source>
        <dbReference type="SAM" id="SignalP"/>
    </source>
</evidence>
<keyword evidence="1" id="KW-1133">Transmembrane helix</keyword>
<dbReference type="EMBL" id="BMDX01000001">
    <property type="protein sequence ID" value="GGA63949.1"/>
    <property type="molecule type" value="Genomic_DNA"/>
</dbReference>
<proteinExistence type="predicted"/>
<reference evidence="4" key="1">
    <citation type="journal article" date="2019" name="Int. J. Syst. Evol. Microbiol.">
        <title>The Global Catalogue of Microorganisms (GCM) 10K type strain sequencing project: providing services to taxonomists for standard genome sequencing and annotation.</title>
        <authorList>
            <consortium name="The Broad Institute Genomics Platform"/>
            <consortium name="The Broad Institute Genome Sequencing Center for Infectious Disease"/>
            <person name="Wu L."/>
            <person name="Ma J."/>
        </authorList>
    </citation>
    <scope>NUCLEOTIDE SEQUENCE [LARGE SCALE GENOMIC DNA]</scope>
    <source>
        <strain evidence="4">CGMCC 1.10130</strain>
    </source>
</reference>
<dbReference type="AlphaFoldDB" id="A0A8J2XMF9"/>
<comment type="caution">
    <text evidence="3">The sequence shown here is derived from an EMBL/GenBank/DDBJ whole genome shotgun (WGS) entry which is preliminary data.</text>
</comment>
<keyword evidence="1" id="KW-0472">Membrane</keyword>
<name>A0A8J2XMF9_9GAMM</name>
<feature type="transmembrane region" description="Helical" evidence="1">
    <location>
        <begin position="44"/>
        <end position="69"/>
    </location>
</feature>
<dbReference type="Proteomes" id="UP000619743">
    <property type="component" value="Unassembled WGS sequence"/>
</dbReference>
<organism evidence="3 4">
    <name type="scientific">Neiella marina</name>
    <dbReference type="NCBI Taxonomy" id="508461"/>
    <lineage>
        <taxon>Bacteria</taxon>
        <taxon>Pseudomonadati</taxon>
        <taxon>Pseudomonadota</taxon>
        <taxon>Gammaproteobacteria</taxon>
        <taxon>Alteromonadales</taxon>
        <taxon>Echinimonadaceae</taxon>
        <taxon>Neiella</taxon>
    </lineage>
</organism>
<sequence>MQMLFAFLLLVPLIASATQQQGMPFRTFAVHLPLSLLAGFGAAYPASLLINEAAIVIGYLAYYLAFYLFDQPFRNLIKQYFSRRR</sequence>
<keyword evidence="4" id="KW-1185">Reference proteome</keyword>
<dbReference type="RefSeq" id="WP_087504173.1">
    <property type="nucleotide sequence ID" value="NZ_BMDX01000001.1"/>
</dbReference>
<accession>A0A8J2XMF9</accession>
<feature type="chain" id="PRO_5035284118" evidence="2">
    <location>
        <begin position="18"/>
        <end position="85"/>
    </location>
</feature>